<dbReference type="Gene3D" id="2.130.10.10">
    <property type="entry name" value="YVTN repeat-like/Quinoprotein amine dehydrogenase"/>
    <property type="match status" value="2"/>
</dbReference>
<dbReference type="AlphaFoldDB" id="A0AAV7K5D2"/>
<dbReference type="EMBL" id="JAKMXF010000144">
    <property type="protein sequence ID" value="KAI6656459.1"/>
    <property type="molecule type" value="Genomic_DNA"/>
</dbReference>
<protein>
    <submittedName>
        <fullName evidence="4">WD repeat-containing protein</fullName>
    </submittedName>
</protein>
<dbReference type="InterPro" id="IPR001680">
    <property type="entry name" value="WD40_rpt"/>
</dbReference>
<evidence type="ECO:0000256" key="1">
    <source>
        <dbReference type="ARBA" id="ARBA00022574"/>
    </source>
</evidence>
<evidence type="ECO:0000313" key="5">
    <source>
        <dbReference type="Proteomes" id="UP001165289"/>
    </source>
</evidence>
<keyword evidence="2" id="KW-0677">Repeat</keyword>
<keyword evidence="1 3" id="KW-0853">WD repeat</keyword>
<keyword evidence="5" id="KW-1185">Reference proteome</keyword>
<dbReference type="SMART" id="SM00320">
    <property type="entry name" value="WD40"/>
    <property type="match status" value="7"/>
</dbReference>
<reference evidence="4 5" key="1">
    <citation type="journal article" date="2023" name="BMC Biol.">
        <title>The compact genome of the sponge Oopsacas minuta (Hexactinellida) is lacking key metazoan core genes.</title>
        <authorList>
            <person name="Santini S."/>
            <person name="Schenkelaars Q."/>
            <person name="Jourda C."/>
            <person name="Duchesne M."/>
            <person name="Belahbib H."/>
            <person name="Rocher C."/>
            <person name="Selva M."/>
            <person name="Riesgo A."/>
            <person name="Vervoort M."/>
            <person name="Leys S.P."/>
            <person name="Kodjabachian L."/>
            <person name="Le Bivic A."/>
            <person name="Borchiellini C."/>
            <person name="Claverie J.M."/>
            <person name="Renard E."/>
        </authorList>
    </citation>
    <scope>NUCLEOTIDE SEQUENCE [LARGE SCALE GENOMIC DNA]</scope>
    <source>
        <strain evidence="4">SPO-2</strain>
    </source>
</reference>
<dbReference type="SUPFAM" id="SSF63829">
    <property type="entry name" value="Calcium-dependent phosphotriesterase"/>
    <property type="match status" value="1"/>
</dbReference>
<evidence type="ECO:0000256" key="3">
    <source>
        <dbReference type="PROSITE-ProRule" id="PRU00221"/>
    </source>
</evidence>
<evidence type="ECO:0000256" key="2">
    <source>
        <dbReference type="ARBA" id="ARBA00022737"/>
    </source>
</evidence>
<name>A0AAV7K5D2_9METZ</name>
<sequence length="470" mass="51759">MCEFSDVSGEILAVEERQNNNDVIHRLDVAGDIIQSQEIIISSKSIKHTAAIYIGPVMDGRMLLVLDRGWIVVVHTSNLKCKDFELQNSVRSLLIDGGEIVFSTSNESLIWWTMDGKQVQEIKAPVEQALKMSWGAEGATIWLAGPSYLSLLQVDKDKNSCKLIGQIQGYKITCLGLSHNPDGGELVAGDITGNVAVWAETTSLTHEYKLSNPLRCIIWTKESGILIGCLDGSIYRWDSVTWNPPDRFCILQGSVLHMRLSMSADQLAVGTSKGQLGIFSLSKSEIPSPILLFYAHEQTSGEVWSVCWSPDDKRLATASEDTSVRVWEYNTTGVPLHTFLCHSAAVTAVDWKQTSRGSLLASCSDDRTVVLHCGQTYITLHTIKTAGVYGWYTLTYMCFSPLPHSHLLACVTQNGHIVFYDVTAGKQLIAIRIHLGSVEGLNWYSLSGGEGRLATLSSDCTLQYFSTDTL</sequence>
<dbReference type="InterPro" id="IPR015943">
    <property type="entry name" value="WD40/YVTN_repeat-like_dom_sf"/>
</dbReference>
<evidence type="ECO:0000313" key="4">
    <source>
        <dbReference type="EMBL" id="KAI6656459.1"/>
    </source>
</evidence>
<organism evidence="4 5">
    <name type="scientific">Oopsacas minuta</name>
    <dbReference type="NCBI Taxonomy" id="111878"/>
    <lineage>
        <taxon>Eukaryota</taxon>
        <taxon>Metazoa</taxon>
        <taxon>Porifera</taxon>
        <taxon>Hexactinellida</taxon>
        <taxon>Hexasterophora</taxon>
        <taxon>Lyssacinosida</taxon>
        <taxon>Leucopsacidae</taxon>
        <taxon>Oopsacas</taxon>
    </lineage>
</organism>
<feature type="repeat" description="WD" evidence="3">
    <location>
        <begin position="296"/>
        <end position="331"/>
    </location>
</feature>
<accession>A0AAV7K5D2</accession>
<dbReference type="Pfam" id="PF00400">
    <property type="entry name" value="WD40"/>
    <property type="match status" value="2"/>
</dbReference>
<gene>
    <name evidence="4" type="ORF">LOD99_1255</name>
</gene>
<dbReference type="PANTHER" id="PTHR19848">
    <property type="entry name" value="WD40 REPEAT PROTEIN"/>
    <property type="match status" value="1"/>
</dbReference>
<dbReference type="PROSITE" id="PS50294">
    <property type="entry name" value="WD_REPEATS_REGION"/>
    <property type="match status" value="1"/>
</dbReference>
<dbReference type="InterPro" id="IPR036322">
    <property type="entry name" value="WD40_repeat_dom_sf"/>
</dbReference>
<dbReference type="PROSITE" id="PS50082">
    <property type="entry name" value="WD_REPEATS_2"/>
    <property type="match status" value="1"/>
</dbReference>
<proteinExistence type="predicted"/>
<dbReference type="PANTHER" id="PTHR19848:SF8">
    <property type="entry name" value="F-BOX AND WD REPEAT DOMAIN CONTAINING 7"/>
    <property type="match status" value="1"/>
</dbReference>
<dbReference type="SUPFAM" id="SSF50978">
    <property type="entry name" value="WD40 repeat-like"/>
    <property type="match status" value="1"/>
</dbReference>
<dbReference type="Proteomes" id="UP001165289">
    <property type="component" value="Unassembled WGS sequence"/>
</dbReference>
<comment type="caution">
    <text evidence="4">The sequence shown here is derived from an EMBL/GenBank/DDBJ whole genome shotgun (WGS) entry which is preliminary data.</text>
</comment>